<keyword evidence="2" id="KW-1185">Reference proteome</keyword>
<evidence type="ECO:0000313" key="2">
    <source>
        <dbReference type="Proteomes" id="UP000004994"/>
    </source>
</evidence>
<dbReference type="AlphaFoldDB" id="A0A3Q7EIP5"/>
<dbReference type="InParanoid" id="A0A3Q7EIP5"/>
<reference evidence="1" key="1">
    <citation type="journal article" date="2012" name="Nature">
        <title>The tomato genome sequence provides insights into fleshy fruit evolution.</title>
        <authorList>
            <consortium name="Tomato Genome Consortium"/>
        </authorList>
    </citation>
    <scope>NUCLEOTIDE SEQUENCE [LARGE SCALE GENOMIC DNA]</scope>
    <source>
        <strain evidence="1">cv. Heinz 1706</strain>
    </source>
</reference>
<sequence>MWSYKRYLKLSITAFEVYQTYLIPLLHGLVADAKKSQGNEQPAFLFFYIEFYIFFSDFNDGFENATWNVNVMFTYRTLRKEVITKPFSI</sequence>
<dbReference type="EnsemblPlants" id="Solyc01g086893.1.1">
    <property type="protein sequence ID" value="Solyc01g086893.1.1"/>
    <property type="gene ID" value="Solyc01g086893.1"/>
</dbReference>
<evidence type="ECO:0000313" key="1">
    <source>
        <dbReference type="EnsemblPlants" id="Solyc01g086893.1.1"/>
    </source>
</evidence>
<proteinExistence type="predicted"/>
<dbReference type="Gramene" id="Solyc01g086893.1.1">
    <property type="protein sequence ID" value="Solyc01g086893.1.1"/>
    <property type="gene ID" value="Solyc01g086893.1"/>
</dbReference>
<reference evidence="1" key="2">
    <citation type="submission" date="2019-01" db="UniProtKB">
        <authorList>
            <consortium name="EnsemblPlants"/>
        </authorList>
    </citation>
    <scope>IDENTIFICATION</scope>
    <source>
        <strain evidence="1">cv. Heinz 1706</strain>
    </source>
</reference>
<dbReference type="Proteomes" id="UP000004994">
    <property type="component" value="Chromosome 1"/>
</dbReference>
<accession>A0A3Q7EIP5</accession>
<name>A0A3Q7EIP5_SOLLC</name>
<protein>
    <submittedName>
        <fullName evidence="1">Uncharacterized protein</fullName>
    </submittedName>
</protein>
<organism evidence="1">
    <name type="scientific">Solanum lycopersicum</name>
    <name type="common">Tomato</name>
    <name type="synonym">Lycopersicon esculentum</name>
    <dbReference type="NCBI Taxonomy" id="4081"/>
    <lineage>
        <taxon>Eukaryota</taxon>
        <taxon>Viridiplantae</taxon>
        <taxon>Streptophyta</taxon>
        <taxon>Embryophyta</taxon>
        <taxon>Tracheophyta</taxon>
        <taxon>Spermatophyta</taxon>
        <taxon>Magnoliopsida</taxon>
        <taxon>eudicotyledons</taxon>
        <taxon>Gunneridae</taxon>
        <taxon>Pentapetalae</taxon>
        <taxon>asterids</taxon>
        <taxon>lamiids</taxon>
        <taxon>Solanales</taxon>
        <taxon>Solanaceae</taxon>
        <taxon>Solanoideae</taxon>
        <taxon>Solaneae</taxon>
        <taxon>Solanum</taxon>
        <taxon>Solanum subgen. Lycopersicon</taxon>
    </lineage>
</organism>